<sequence>MSFGVAADPLGIGPGAIQPSTGRSCASYFQAEFPIQFLENLIMGAIYTLHPQHQSHQPGSEAAMEPTPRSDPLARKTGGKLADKVALITGGDSGIGRAIALAYAAEGASVAIVYLDEHADAKETMYMVEELGGQCLLLDGDVGDENSCIRMVEQVIAKFGRLDILVNNAGQQFPQAHIEDISAEQLEKTFRTNIFSMFFMVKAAKPYLRAGARIINTASVTAYRGSERLLDYSATKGAIVAFTRSLAQQLLEDEIHVNAVAPGPVWTPLIPASFSADEVARFGKDVPMKRPGQPNEVAPCYVFLATEGASYMSGQVLHPNGGEIING</sequence>
<dbReference type="InterPro" id="IPR020904">
    <property type="entry name" value="Sc_DH/Rdtase_CS"/>
</dbReference>
<reference evidence="4 5" key="2">
    <citation type="journal article" date="2006" name="J. Microbiol. Methods">
        <title>Genomic flank-sequencing of plasposon insertion sites for rapid identification of functional genes.</title>
        <authorList>
            <person name="Leveau J.H."/>
            <person name="Gerards S."/>
            <person name="Fritsche K."/>
            <person name="Zondag G."/>
            <person name="van Veen J.A."/>
        </authorList>
    </citation>
    <scope>NUCLEOTIDE SEQUENCE [LARGE SCALE GENOMIC DNA]</scope>
    <source>
        <strain evidence="4 5">Ter331</strain>
    </source>
</reference>
<dbReference type="SUPFAM" id="SSF51735">
    <property type="entry name" value="NAD(P)-binding Rossmann-fold domains"/>
    <property type="match status" value="1"/>
</dbReference>
<evidence type="ECO:0000256" key="1">
    <source>
        <dbReference type="ARBA" id="ARBA00006484"/>
    </source>
</evidence>
<accession>G0A865</accession>
<evidence type="ECO:0000313" key="4">
    <source>
        <dbReference type="EMBL" id="AEK60138.1"/>
    </source>
</evidence>
<feature type="region of interest" description="Disordered" evidence="3">
    <location>
        <begin position="52"/>
        <end position="76"/>
    </location>
</feature>
<dbReference type="PRINTS" id="PR00080">
    <property type="entry name" value="SDRFAMILY"/>
</dbReference>
<comment type="similarity">
    <text evidence="1">Belongs to the short-chain dehydrogenases/reductases (SDR) family.</text>
</comment>
<dbReference type="GO" id="GO:0016614">
    <property type="term" value="F:oxidoreductase activity, acting on CH-OH group of donors"/>
    <property type="evidence" value="ECO:0007669"/>
    <property type="project" value="UniProtKB-ARBA"/>
</dbReference>
<dbReference type="HOGENOM" id="CLU_010194_4_1_4"/>
<dbReference type="PANTHER" id="PTHR48107:SF16">
    <property type="entry name" value="NADPH-DEPENDENT ALDEHYDE REDUCTASE 1, CHLOROPLASTIC"/>
    <property type="match status" value="1"/>
</dbReference>
<name>G0A865_COLFT</name>
<keyword evidence="5" id="KW-1185">Reference proteome</keyword>
<dbReference type="Proteomes" id="UP000008392">
    <property type="component" value="Chromosome"/>
</dbReference>
<dbReference type="eggNOG" id="COG1028">
    <property type="taxonomic scope" value="Bacteria"/>
</dbReference>
<dbReference type="FunFam" id="3.40.50.720:FF:000084">
    <property type="entry name" value="Short-chain dehydrogenase reductase"/>
    <property type="match status" value="1"/>
</dbReference>
<dbReference type="EC" id="1.-.-.-" evidence="4"/>
<dbReference type="PANTHER" id="PTHR48107">
    <property type="entry name" value="NADPH-DEPENDENT ALDEHYDE REDUCTASE-LIKE PROTEIN, CHLOROPLASTIC-RELATED"/>
    <property type="match status" value="1"/>
</dbReference>
<protein>
    <submittedName>
        <fullName evidence="4">Putative oxidoreductase</fullName>
        <ecNumber evidence="4">1.-.-.-</ecNumber>
    </submittedName>
</protein>
<reference evidence="5" key="6">
    <citation type="submission" date="2011-05" db="EMBL/GenBank/DDBJ databases">
        <title>Complete sequence of Collimonas fungivorans Ter331.</title>
        <authorList>
            <person name="Leveau J.H."/>
        </authorList>
    </citation>
    <scope>NUCLEOTIDE SEQUENCE [LARGE SCALE GENOMIC DNA]</scope>
    <source>
        <strain evidence="5">Ter331</strain>
    </source>
</reference>
<dbReference type="STRING" id="1005048.CFU_0300"/>
<dbReference type="PRINTS" id="PR00081">
    <property type="entry name" value="GDHRDH"/>
</dbReference>
<dbReference type="Pfam" id="PF13561">
    <property type="entry name" value="adh_short_C2"/>
    <property type="match status" value="1"/>
</dbReference>
<dbReference type="InterPro" id="IPR036291">
    <property type="entry name" value="NAD(P)-bd_dom_sf"/>
</dbReference>
<dbReference type="CDD" id="cd05355">
    <property type="entry name" value="SDR_c1"/>
    <property type="match status" value="1"/>
</dbReference>
<evidence type="ECO:0000256" key="3">
    <source>
        <dbReference type="SAM" id="MobiDB-lite"/>
    </source>
</evidence>
<reference evidence="4 5" key="4">
    <citation type="journal article" date="2010" name="Environ. Microbiol.">
        <title>The bacterial genus Collimonas: mycophagy, weathering and other adaptive solutions to life in oligotrophic soil environments.</title>
        <authorList>
            <person name="Leveau J.H."/>
            <person name="Uroz S."/>
            <person name="de Boer W."/>
        </authorList>
    </citation>
    <scope>NUCLEOTIDE SEQUENCE [LARGE SCALE GENOMIC DNA]</scope>
    <source>
        <strain evidence="4 5">Ter331</strain>
    </source>
</reference>
<gene>
    <name evidence="4" type="ordered locus">CFU_0300</name>
</gene>
<dbReference type="KEGG" id="cfu:CFU_0300"/>
<dbReference type="InterPro" id="IPR002347">
    <property type="entry name" value="SDR_fam"/>
</dbReference>
<dbReference type="EMBL" id="CP002745">
    <property type="protein sequence ID" value="AEK60138.1"/>
    <property type="molecule type" value="Genomic_DNA"/>
</dbReference>
<evidence type="ECO:0000313" key="5">
    <source>
        <dbReference type="Proteomes" id="UP000008392"/>
    </source>
</evidence>
<reference evidence="4 5" key="1">
    <citation type="journal article" date="2004" name="Environ. Microbiol.">
        <title>Phylogeny-function analysis of (meta)genomic libraries: screening for expression of ribosomal RNA genes by large-insert library fluorescent in situ hybridization (LIL-FISH).</title>
        <authorList>
            <person name="Leveau J.H."/>
            <person name="Gerards S."/>
            <person name="de Boer W."/>
            <person name="van Veen J.A."/>
        </authorList>
    </citation>
    <scope>NUCLEOTIDE SEQUENCE [LARGE SCALE GENOMIC DNA]</scope>
    <source>
        <strain evidence="4 5">Ter331</strain>
    </source>
</reference>
<dbReference type="Gene3D" id="3.40.50.720">
    <property type="entry name" value="NAD(P)-binding Rossmann-like Domain"/>
    <property type="match status" value="1"/>
</dbReference>
<keyword evidence="2 4" id="KW-0560">Oxidoreductase</keyword>
<proteinExistence type="inferred from homology"/>
<organism evidence="4 5">
    <name type="scientific">Collimonas fungivorans (strain Ter331)</name>
    <dbReference type="NCBI Taxonomy" id="1005048"/>
    <lineage>
        <taxon>Bacteria</taxon>
        <taxon>Pseudomonadati</taxon>
        <taxon>Pseudomonadota</taxon>
        <taxon>Betaproteobacteria</taxon>
        <taxon>Burkholderiales</taxon>
        <taxon>Oxalobacteraceae</taxon>
        <taxon>Collimonas</taxon>
    </lineage>
</organism>
<evidence type="ECO:0000256" key="2">
    <source>
        <dbReference type="ARBA" id="ARBA00023002"/>
    </source>
</evidence>
<reference evidence="4 5" key="5">
    <citation type="journal article" date="2011" name="ISME J.">
        <title>Dual transcriptional profiling of a bacterial/fungal confrontation: Collimonas fungivorans versus Aspergillus niger.</title>
        <authorList>
            <person name="Mela F."/>
            <person name="Fritsche K."/>
            <person name="de Boer W."/>
            <person name="van Veen J.A."/>
            <person name="de Graaff L.H."/>
            <person name="van den Berg M."/>
            <person name="Leveau J.H."/>
        </authorList>
    </citation>
    <scope>NUCLEOTIDE SEQUENCE [LARGE SCALE GENOMIC DNA]</scope>
    <source>
        <strain evidence="4 5">Ter331</strain>
    </source>
</reference>
<reference evidence="4 5" key="3">
    <citation type="journal article" date="2008" name="FEMS Microbiol. Ecol.">
        <title>Identification and characterization of genes underlying chitinolysis in Collimonas fungivorans Ter331.</title>
        <authorList>
            <person name="Fritsche K."/>
            <person name="de Boer W."/>
            <person name="Gerards S."/>
            <person name="van den Berg M."/>
            <person name="van Veen J.A."/>
            <person name="Leveau J.H."/>
        </authorList>
    </citation>
    <scope>NUCLEOTIDE SEQUENCE [LARGE SCALE GENOMIC DNA]</scope>
    <source>
        <strain evidence="4 5">Ter331</strain>
    </source>
</reference>
<dbReference type="PROSITE" id="PS00061">
    <property type="entry name" value="ADH_SHORT"/>
    <property type="match status" value="1"/>
</dbReference>
<dbReference type="AlphaFoldDB" id="G0A865"/>